<sequence>MGTLLITRICFKKDSWMVNVLGRKCQVNGEQDARREITIGMKRECGRTDHLISYARLCFYRLDTREKIVVMRKNKEMNKLNKRGLLIPSDNVYTIQKNRLLDEYKPVQHKKTQEKREIISPFKLQKIFFVVSLEYGGTGPTDWPEKWKKAFFVGLNRQDGQFAARLAKLMVMSHHEIQRLLGLAAMVRKLNFIQVMFLRAHSHDKGSNTSVHAHSQFSQLTQVASVIMVHSSLTGTGQDVVILDQSWRYVASLEPHEMVQVGHIYTPKTIWWSTSKCIWLPWRLRSMRMANLAATWPSWRFNPTKKAFIHFPGQSGGPVPPYLSNLYKLCTQSCEVGMESPLQNKGLPAGQASFSLMICLSVIRRFGRIAGIGQSGTHRVPRSLRFSDVLYRVIKKPALLDAPAAVSKARASNLGGTAAIGVSYALGWYAVGNNTLLIFLRTYMPLLSSEFCRVRSCVFQLTMISRVKNMGLGGTFDRQHLPQGLHRQVRNSHRFTLPLNIERWPSGHLKSNQIHFLPRTRTLKWHRGKQVSVQELMVQTGKIGILNRSEVFDPKFKSHERKQEGGDDDKSDFRQIYERRALHLVGTVTYLGWGWGSGGIVASSGKQAKMAIISRRAVVETAAKLVMVGTLAGATRCVLCLKRFIFIAVHQLTSVSQMDCGSHPFRKSFHIGSFNFPVERIVENGLDRRLMSLTGRLAGANSLRRQPGLPGPGTDQIASLAVVDSPMSNRDVGNQSPLHIQAKISLGWVLHSKLHSQLPTLKTPDSLICLKEKIEPNSEDIDSIIILSAFLMPRMIPSSNRRCKMDTELDEAPVGSSGQVERVWLDWYPRIWRQSIIDHVEVLMFNVKDELPTHDRSTLFMQCFICFSIHFCGIFLVVREIILNPSPLGAEAFSLLSSEGFTPFLLAQPPLLMEILPAFSLYCPNSPQLPAFLSYCPPACPPDCFCSFASPFFWPIQLKPTHILQTFMTTTEPTIYYILNSWTQRDLTGKPELHAIRNCWDWLWFSVYATNQVKGMHLVVLWVLIDVLGQGGKSRFHVVNDEATNNTSDFFLLLLISKFQIVSEMFEKKHDLWHFPGSARNGTLVLILGCLFILNKVSESLPRSSVRALLIMWKSSCLPGEVLGHFGMLWQCYEHTQMISMCIVLIKIKLIKDELPTHDRSTLFMQCFICFSIHFCGIFLVVREIILNPSPLGVHKGVTLVQ</sequence>
<protein>
    <submittedName>
        <fullName evidence="1">Uncharacterized protein</fullName>
    </submittedName>
</protein>
<dbReference type="Proteomes" id="UP000037035">
    <property type="component" value="Unassembled WGS sequence"/>
</dbReference>
<gene>
    <name evidence="1" type="ORF">VP01_1889g1</name>
</gene>
<dbReference type="EMBL" id="LAVV01006713">
    <property type="protein sequence ID" value="KNZ58644.1"/>
    <property type="molecule type" value="Genomic_DNA"/>
</dbReference>
<evidence type="ECO:0000313" key="2">
    <source>
        <dbReference type="Proteomes" id="UP000037035"/>
    </source>
</evidence>
<dbReference type="VEuPathDB" id="FungiDB:VP01_1889g1"/>
<accession>A0A0L6VD42</accession>
<evidence type="ECO:0000313" key="1">
    <source>
        <dbReference type="EMBL" id="KNZ58644.1"/>
    </source>
</evidence>
<dbReference type="AlphaFoldDB" id="A0A0L6VD42"/>
<reference evidence="1 2" key="1">
    <citation type="submission" date="2015-08" db="EMBL/GenBank/DDBJ databases">
        <title>Next Generation Sequencing and Analysis of the Genome of Puccinia sorghi L Schw, the Causal Agent of Maize Common Rust.</title>
        <authorList>
            <person name="Rochi L."/>
            <person name="Burguener G."/>
            <person name="Darino M."/>
            <person name="Turjanski A."/>
            <person name="Kreff E."/>
            <person name="Dieguez M.J."/>
            <person name="Sacco F."/>
        </authorList>
    </citation>
    <scope>NUCLEOTIDE SEQUENCE [LARGE SCALE GENOMIC DNA]</scope>
    <source>
        <strain evidence="1 2">RO10H11247</strain>
    </source>
</reference>
<proteinExistence type="predicted"/>
<comment type="caution">
    <text evidence="1">The sequence shown here is derived from an EMBL/GenBank/DDBJ whole genome shotgun (WGS) entry which is preliminary data.</text>
</comment>
<organism evidence="1 2">
    <name type="scientific">Puccinia sorghi</name>
    <dbReference type="NCBI Taxonomy" id="27349"/>
    <lineage>
        <taxon>Eukaryota</taxon>
        <taxon>Fungi</taxon>
        <taxon>Dikarya</taxon>
        <taxon>Basidiomycota</taxon>
        <taxon>Pucciniomycotina</taxon>
        <taxon>Pucciniomycetes</taxon>
        <taxon>Pucciniales</taxon>
        <taxon>Pucciniaceae</taxon>
        <taxon>Puccinia</taxon>
    </lineage>
</organism>
<keyword evidence="2" id="KW-1185">Reference proteome</keyword>
<name>A0A0L6VD42_9BASI</name>